<name>A0A7W3JMH7_9MICO</name>
<evidence type="ECO:0000256" key="9">
    <source>
        <dbReference type="SAM" id="MobiDB-lite"/>
    </source>
</evidence>
<keyword evidence="4" id="KW-0808">Transferase</keyword>
<gene>
    <name evidence="11" type="ORF">FHX48_000580</name>
</gene>
<feature type="region of interest" description="Disordered" evidence="9">
    <location>
        <begin position="822"/>
        <end position="845"/>
    </location>
</feature>
<dbReference type="Pfam" id="PF00912">
    <property type="entry name" value="Transgly"/>
    <property type="match status" value="1"/>
</dbReference>
<dbReference type="AlphaFoldDB" id="A0A7W3JMH7"/>
<evidence type="ECO:0000256" key="8">
    <source>
        <dbReference type="ARBA" id="ARBA00049902"/>
    </source>
</evidence>
<comment type="catalytic activity">
    <reaction evidence="8">
        <text>[GlcNAc-(1-&gt;4)-Mur2Ac(oyl-L-Ala-gamma-D-Glu-L-Lys-D-Ala-D-Ala)](n)-di-trans,octa-cis-undecaprenyl diphosphate + beta-D-GlcNAc-(1-&gt;4)-Mur2Ac(oyl-L-Ala-gamma-D-Glu-L-Lys-D-Ala-D-Ala)-di-trans,octa-cis-undecaprenyl diphosphate = [GlcNAc-(1-&gt;4)-Mur2Ac(oyl-L-Ala-gamma-D-Glu-L-Lys-D-Ala-D-Ala)](n+1)-di-trans,octa-cis-undecaprenyl diphosphate + di-trans,octa-cis-undecaprenyl diphosphate + H(+)</text>
        <dbReference type="Rhea" id="RHEA:23708"/>
        <dbReference type="Rhea" id="RHEA-COMP:9602"/>
        <dbReference type="Rhea" id="RHEA-COMP:9603"/>
        <dbReference type="ChEBI" id="CHEBI:15378"/>
        <dbReference type="ChEBI" id="CHEBI:58405"/>
        <dbReference type="ChEBI" id="CHEBI:60033"/>
        <dbReference type="ChEBI" id="CHEBI:78435"/>
        <dbReference type="EC" id="2.4.99.28"/>
    </reaction>
</comment>
<feature type="compositionally biased region" description="Basic and acidic residues" evidence="9">
    <location>
        <begin position="829"/>
        <end position="838"/>
    </location>
</feature>
<dbReference type="PANTHER" id="PTHR32282">
    <property type="entry name" value="BINDING PROTEIN TRANSPEPTIDASE, PUTATIVE-RELATED"/>
    <property type="match status" value="1"/>
</dbReference>
<dbReference type="GO" id="GO:0009252">
    <property type="term" value="P:peptidoglycan biosynthetic process"/>
    <property type="evidence" value="ECO:0007669"/>
    <property type="project" value="TreeGrafter"/>
</dbReference>
<dbReference type="Proteomes" id="UP000526083">
    <property type="component" value="Unassembled WGS sequence"/>
</dbReference>
<dbReference type="RefSeq" id="WP_167048434.1">
    <property type="nucleotide sequence ID" value="NZ_JAAOZB010000002.1"/>
</dbReference>
<evidence type="ECO:0000313" key="11">
    <source>
        <dbReference type="EMBL" id="MBA8815528.1"/>
    </source>
</evidence>
<dbReference type="GO" id="GO:0008658">
    <property type="term" value="F:penicillin binding"/>
    <property type="evidence" value="ECO:0007669"/>
    <property type="project" value="InterPro"/>
</dbReference>
<dbReference type="Gene3D" id="3.40.710.10">
    <property type="entry name" value="DD-peptidase/beta-lactamase superfamily"/>
    <property type="match status" value="1"/>
</dbReference>
<dbReference type="InterPro" id="IPR005543">
    <property type="entry name" value="PASTA_dom"/>
</dbReference>
<dbReference type="EMBL" id="JACGWY010000001">
    <property type="protein sequence ID" value="MBA8815528.1"/>
    <property type="molecule type" value="Genomic_DNA"/>
</dbReference>
<protein>
    <submittedName>
        <fullName evidence="11">Membrane peptidoglycan carboxypeptidase</fullName>
    </submittedName>
</protein>
<keyword evidence="2" id="KW-0645">Protease</keyword>
<dbReference type="InterPro" id="IPR023346">
    <property type="entry name" value="Lysozyme-like_dom_sf"/>
</dbReference>
<evidence type="ECO:0000259" key="10">
    <source>
        <dbReference type="PROSITE" id="PS51178"/>
    </source>
</evidence>
<reference evidence="11 12" key="1">
    <citation type="submission" date="2020-07" db="EMBL/GenBank/DDBJ databases">
        <title>Sequencing the genomes of 1000 actinobacteria strains.</title>
        <authorList>
            <person name="Klenk H.-P."/>
        </authorList>
    </citation>
    <scope>NUCLEOTIDE SEQUENCE [LARGE SCALE GENOMIC DNA]</scope>
    <source>
        <strain evidence="11 12">DSM 27576</strain>
    </source>
</reference>
<dbReference type="Gene3D" id="1.10.3810.10">
    <property type="entry name" value="Biosynthetic peptidoglycan transglycosylase-like"/>
    <property type="match status" value="1"/>
</dbReference>
<dbReference type="InterPro" id="IPR001460">
    <property type="entry name" value="PCN-bd_Tpept"/>
</dbReference>
<proteinExistence type="predicted"/>
<sequence>MPEKKRTASGVLGGLAGLVGLSVAAGVLITATITPAVAVTGAAASSAISMFENMPDYLAIDDLMLPSTIYTKNQDTGEYQELTQFYEQNREPVTFDEIAPVMYDALLSSEDPRFYEHGGIDLIGTSRALLSNLSGSGQLQGGSSISQQYVKNVLIQRCESSAATDEEKQQCFTAATNSNGSDGIERKLQEMRYSIALEQEYSKNEILLGYLNIVNLGGTTYGVEAAARHYFNVSASDLTLGQAAVIAGIVQNPNTYRIDMPGGSSTDRDGNPINSAEDGYSLTKDRQIYVLDRMLSDGKITQEQHDEAVAAPIEPNITDPTTGCAAAGDAAYFCQYVVSWIGQDTALGETQDERDRTLKRGGLNIYTTLDWRLQNQAQDSMNVYAPTSVDNMKFGATAVNIEVSSGRILAIAQNTKFSEDAALADDPNYSSLVYAGNRQYGNSDGFNAGSTFKLFTLVDWLEQGHSVNEVLDGRNRVFQRMTNSCEGDWVNFSNDKINNFGNVGGSVGTPMRFTAQSLNSGYLAMASELDLCDIANDATKMGVALGTGKPITMGTAGTVIGSDNVSPIAMAGAYATIANKGIFCEPTAIDRVTNADGEDLKLAEKSCNQVITPEVAATAAYALQGVMASDGTGWQGNPFDGTPLIGKTGTHESYQTWMIESSTNVTTAVWVGNSNGTNDLFNRYSNGRQLSSLRYAIARDIQHAADVAFGGENFPDPDSTLIRTVYRDLPSVIGQSIDQATQTLSDAGFQVRVGDAIDAVESAGIIVDQSPGAGKVAGGTSVTITPSNGNGVAVPGVTGTLAQAQQTLSGAGLNPVVGTCTKTGGSGGDEDKPADKTKTATGTDPAGGTVVARGATVAINYKAATCP</sequence>
<comment type="caution">
    <text evidence="11">The sequence shown here is derived from an EMBL/GenBank/DDBJ whole genome shotgun (WGS) entry which is preliminary data.</text>
</comment>
<dbReference type="SUPFAM" id="SSF56601">
    <property type="entry name" value="beta-lactamase/transpeptidase-like"/>
    <property type="match status" value="1"/>
</dbReference>
<dbReference type="PANTHER" id="PTHR32282:SF33">
    <property type="entry name" value="PEPTIDOGLYCAN GLYCOSYLTRANSFERASE"/>
    <property type="match status" value="1"/>
</dbReference>
<evidence type="ECO:0000256" key="1">
    <source>
        <dbReference type="ARBA" id="ARBA00022645"/>
    </source>
</evidence>
<dbReference type="InterPro" id="IPR012338">
    <property type="entry name" value="Beta-lactam/transpept-like"/>
</dbReference>
<dbReference type="SMART" id="SM00740">
    <property type="entry name" value="PASTA"/>
    <property type="match status" value="1"/>
</dbReference>
<feature type="domain" description="PASTA" evidence="10">
    <location>
        <begin position="723"/>
        <end position="788"/>
    </location>
</feature>
<dbReference type="PROSITE" id="PS51178">
    <property type="entry name" value="PASTA"/>
    <property type="match status" value="1"/>
</dbReference>
<keyword evidence="5" id="KW-0378">Hydrolase</keyword>
<dbReference type="Pfam" id="PF00905">
    <property type="entry name" value="Transpeptidase"/>
    <property type="match status" value="1"/>
</dbReference>
<dbReference type="Gene3D" id="3.30.10.20">
    <property type="match status" value="2"/>
</dbReference>
<dbReference type="InterPro" id="IPR001264">
    <property type="entry name" value="Glyco_trans_51"/>
</dbReference>
<accession>A0A7W3JMH7</accession>
<dbReference type="GO" id="GO:0030288">
    <property type="term" value="C:outer membrane-bounded periplasmic space"/>
    <property type="evidence" value="ECO:0007669"/>
    <property type="project" value="TreeGrafter"/>
</dbReference>
<evidence type="ECO:0000256" key="4">
    <source>
        <dbReference type="ARBA" id="ARBA00022679"/>
    </source>
</evidence>
<comment type="catalytic activity">
    <reaction evidence="7">
        <text>Preferential cleavage: (Ac)2-L-Lys-D-Ala-|-D-Ala. Also transpeptidation of peptidyl-alanyl moieties that are N-acyl substituents of D-alanine.</text>
        <dbReference type="EC" id="3.4.16.4"/>
    </reaction>
</comment>
<evidence type="ECO:0000313" key="12">
    <source>
        <dbReference type="Proteomes" id="UP000526083"/>
    </source>
</evidence>
<keyword evidence="6" id="KW-0511">Multifunctional enzyme</keyword>
<keyword evidence="1 11" id="KW-0121">Carboxypeptidase</keyword>
<evidence type="ECO:0000256" key="7">
    <source>
        <dbReference type="ARBA" id="ARBA00034000"/>
    </source>
</evidence>
<organism evidence="11 12">
    <name type="scientific">Microbacterium halimionae</name>
    <dbReference type="NCBI Taxonomy" id="1526413"/>
    <lineage>
        <taxon>Bacteria</taxon>
        <taxon>Bacillati</taxon>
        <taxon>Actinomycetota</taxon>
        <taxon>Actinomycetes</taxon>
        <taxon>Micrococcales</taxon>
        <taxon>Microbacteriaceae</taxon>
        <taxon>Microbacterium</taxon>
    </lineage>
</organism>
<dbReference type="SUPFAM" id="SSF53955">
    <property type="entry name" value="Lysozyme-like"/>
    <property type="match status" value="1"/>
</dbReference>
<dbReference type="GO" id="GO:0006508">
    <property type="term" value="P:proteolysis"/>
    <property type="evidence" value="ECO:0007669"/>
    <property type="project" value="UniProtKB-KW"/>
</dbReference>
<dbReference type="InterPro" id="IPR036950">
    <property type="entry name" value="PBP_transglycosylase"/>
</dbReference>
<dbReference type="GO" id="GO:0008955">
    <property type="term" value="F:peptidoglycan glycosyltransferase activity"/>
    <property type="evidence" value="ECO:0007669"/>
    <property type="project" value="UniProtKB-EC"/>
</dbReference>
<dbReference type="Pfam" id="PF03793">
    <property type="entry name" value="PASTA"/>
    <property type="match status" value="1"/>
</dbReference>
<keyword evidence="3" id="KW-0328">Glycosyltransferase</keyword>
<keyword evidence="12" id="KW-1185">Reference proteome</keyword>
<dbReference type="GO" id="GO:0009002">
    <property type="term" value="F:serine-type D-Ala-D-Ala carboxypeptidase activity"/>
    <property type="evidence" value="ECO:0007669"/>
    <property type="project" value="UniProtKB-EC"/>
</dbReference>
<evidence type="ECO:0000256" key="6">
    <source>
        <dbReference type="ARBA" id="ARBA00023268"/>
    </source>
</evidence>
<dbReference type="CDD" id="cd06577">
    <property type="entry name" value="PASTA_pknB"/>
    <property type="match status" value="2"/>
</dbReference>
<evidence type="ECO:0000256" key="3">
    <source>
        <dbReference type="ARBA" id="ARBA00022676"/>
    </source>
</evidence>
<dbReference type="InterPro" id="IPR050396">
    <property type="entry name" value="Glycosyltr_51/Transpeptidase"/>
</dbReference>
<evidence type="ECO:0000256" key="5">
    <source>
        <dbReference type="ARBA" id="ARBA00022801"/>
    </source>
</evidence>
<evidence type="ECO:0000256" key="2">
    <source>
        <dbReference type="ARBA" id="ARBA00022670"/>
    </source>
</evidence>